<dbReference type="InterPro" id="IPR000626">
    <property type="entry name" value="Ubiquitin-like_dom"/>
</dbReference>
<evidence type="ECO:0000259" key="2">
    <source>
        <dbReference type="PROSITE" id="PS50053"/>
    </source>
</evidence>
<dbReference type="Gene3D" id="1.20.58.120">
    <property type="entry name" value="BAG domain"/>
    <property type="match status" value="1"/>
</dbReference>
<dbReference type="InterPro" id="IPR029071">
    <property type="entry name" value="Ubiquitin-like_domsf"/>
</dbReference>
<evidence type="ECO:0000259" key="3">
    <source>
        <dbReference type="PROSITE" id="PS51035"/>
    </source>
</evidence>
<feature type="compositionally biased region" description="Polar residues" evidence="1">
    <location>
        <begin position="261"/>
        <end position="270"/>
    </location>
</feature>
<feature type="domain" description="Ubiquitin-like" evidence="2">
    <location>
        <begin position="309"/>
        <end position="355"/>
    </location>
</feature>
<dbReference type="SUPFAM" id="SSF54236">
    <property type="entry name" value="Ubiquitin-like"/>
    <property type="match status" value="1"/>
</dbReference>
<feature type="region of interest" description="Disordered" evidence="1">
    <location>
        <begin position="362"/>
        <end position="447"/>
    </location>
</feature>
<dbReference type="EMBL" id="JAWDJX010000008">
    <property type="protein sequence ID" value="KAK3055698.1"/>
    <property type="molecule type" value="Genomic_DNA"/>
</dbReference>
<comment type="caution">
    <text evidence="4">The sequence shown here is derived from an EMBL/GenBank/DDBJ whole genome shotgun (WGS) entry which is preliminary data.</text>
</comment>
<feature type="domain" description="BAG" evidence="3">
    <location>
        <begin position="446"/>
        <end position="527"/>
    </location>
</feature>
<name>A0AAJ0DKL5_9PEZI</name>
<dbReference type="SMART" id="SM00264">
    <property type="entry name" value="BAG"/>
    <property type="match status" value="1"/>
</dbReference>
<feature type="region of interest" description="Disordered" evidence="1">
    <location>
        <begin position="259"/>
        <end position="280"/>
    </location>
</feature>
<proteinExistence type="predicted"/>
<dbReference type="Pfam" id="PF02179">
    <property type="entry name" value="BAG"/>
    <property type="match status" value="1"/>
</dbReference>
<dbReference type="Proteomes" id="UP001271007">
    <property type="component" value="Unassembled WGS sequence"/>
</dbReference>
<protein>
    <recommendedName>
        <fullName evidence="6">BAG domain-containing protein</fullName>
    </recommendedName>
</protein>
<sequence length="529" mass="58296">MPWATAPCVVTGLLAEEGLCRREVTALVRQVRIRSADELAGDVELFAADDDDLLTVEELLRNNAGETSEKVTLAVAVLNVSRYPAIEHRRVAARAVEGDFVGTTYITTTGSKLSPAISTFCAVVKVFLQAISNTSRSILGESVADEFNAVLSQASKAIEAFLLPQIDTPQAEAPDTWQTQLFETFNDFIASRSSLENTSLLLALCTFLFLLVRNMSWTSRLGNLGRFSPFTRSPTYGGSAKVSDSDFSYITADDLRRHQNESVTGQQQAETPPDYGPQRDTDMVVLRNKKRDYPMHFPAYSIAKGELKVGSVRDAAAKKMNAPTSQIKLLYKGKNLKDDARACKQEGLRDGSEIMCTVSEGVAEEGSEDDEDEEDGTEKGQAGQAGEGTKKKRNRGKRTKRRNRREAGEDASGTSTPERLGFPQSQPSTRPASPKPPPTPATPLDKLSALQKTLDTFDNDVRNFLERPPPEQAKKEFEHKRLSETILTQVLLKLDAVETEGDNDARMRRKELVRDTQNILTSLDAAMKQ</sequence>
<evidence type="ECO:0008006" key="6">
    <source>
        <dbReference type="Google" id="ProtNLM"/>
    </source>
</evidence>
<dbReference type="SUPFAM" id="SSF63491">
    <property type="entry name" value="BAG domain"/>
    <property type="match status" value="1"/>
</dbReference>
<evidence type="ECO:0000313" key="4">
    <source>
        <dbReference type="EMBL" id="KAK3055698.1"/>
    </source>
</evidence>
<dbReference type="GO" id="GO:0051087">
    <property type="term" value="F:protein-folding chaperone binding"/>
    <property type="evidence" value="ECO:0007669"/>
    <property type="project" value="InterPro"/>
</dbReference>
<accession>A0AAJ0DKL5</accession>
<organism evidence="4 5">
    <name type="scientific">Extremus antarcticus</name>
    <dbReference type="NCBI Taxonomy" id="702011"/>
    <lineage>
        <taxon>Eukaryota</taxon>
        <taxon>Fungi</taxon>
        <taxon>Dikarya</taxon>
        <taxon>Ascomycota</taxon>
        <taxon>Pezizomycotina</taxon>
        <taxon>Dothideomycetes</taxon>
        <taxon>Dothideomycetidae</taxon>
        <taxon>Mycosphaerellales</taxon>
        <taxon>Extremaceae</taxon>
        <taxon>Extremus</taxon>
    </lineage>
</organism>
<evidence type="ECO:0000313" key="5">
    <source>
        <dbReference type="Proteomes" id="UP001271007"/>
    </source>
</evidence>
<feature type="compositionally biased region" description="Acidic residues" evidence="1">
    <location>
        <begin position="362"/>
        <end position="376"/>
    </location>
</feature>
<gene>
    <name evidence="4" type="ORF">LTR09_003619</name>
</gene>
<dbReference type="PROSITE" id="PS50053">
    <property type="entry name" value="UBIQUITIN_2"/>
    <property type="match status" value="1"/>
</dbReference>
<dbReference type="AlphaFoldDB" id="A0AAJ0DKL5"/>
<feature type="compositionally biased region" description="Basic residues" evidence="1">
    <location>
        <begin position="390"/>
        <end position="404"/>
    </location>
</feature>
<dbReference type="InterPro" id="IPR003103">
    <property type="entry name" value="BAG_domain"/>
</dbReference>
<dbReference type="Gene3D" id="3.10.20.90">
    <property type="entry name" value="Phosphatidylinositol 3-kinase Catalytic Subunit, Chain A, domain 1"/>
    <property type="match status" value="1"/>
</dbReference>
<reference evidence="4" key="1">
    <citation type="submission" date="2023-04" db="EMBL/GenBank/DDBJ databases">
        <title>Black Yeasts Isolated from many extreme environments.</title>
        <authorList>
            <person name="Coleine C."/>
            <person name="Stajich J.E."/>
            <person name="Selbmann L."/>
        </authorList>
    </citation>
    <scope>NUCLEOTIDE SEQUENCE</scope>
    <source>
        <strain evidence="4">CCFEE 5312</strain>
    </source>
</reference>
<dbReference type="InterPro" id="IPR036533">
    <property type="entry name" value="BAG_dom_sf"/>
</dbReference>
<evidence type="ECO:0000256" key="1">
    <source>
        <dbReference type="SAM" id="MobiDB-lite"/>
    </source>
</evidence>
<dbReference type="CDD" id="cd17039">
    <property type="entry name" value="Ubl_ubiquitin_like"/>
    <property type="match status" value="1"/>
</dbReference>
<keyword evidence="5" id="KW-1185">Reference proteome</keyword>
<dbReference type="PROSITE" id="PS51035">
    <property type="entry name" value="BAG"/>
    <property type="match status" value="1"/>
</dbReference>